<dbReference type="SUPFAM" id="SSF46785">
    <property type="entry name" value="Winged helix' DNA-binding domain"/>
    <property type="match status" value="1"/>
</dbReference>
<dbReference type="Pfam" id="PF10557">
    <property type="entry name" value="Cullin_Nedd8"/>
    <property type="match status" value="1"/>
</dbReference>
<dbReference type="InterPro" id="IPR016158">
    <property type="entry name" value="Cullin_homology"/>
</dbReference>
<dbReference type="AlphaFoldDB" id="A0A2B7YCG7"/>
<dbReference type="InterPro" id="IPR036390">
    <property type="entry name" value="WH_DNA-bd_sf"/>
</dbReference>
<dbReference type="EMBL" id="PDNA01000050">
    <property type="protein sequence ID" value="PGH19226.1"/>
    <property type="molecule type" value="Genomic_DNA"/>
</dbReference>
<protein>
    <recommendedName>
        <fullName evidence="7">Cullin family profile domain-containing protein</fullName>
    </recommendedName>
</protein>
<dbReference type="FunFam" id="1.20.1310.10:FF:000061">
    <property type="entry name" value="Related to cullulin 3"/>
    <property type="match status" value="1"/>
</dbReference>
<dbReference type="Gene3D" id="1.20.1310.10">
    <property type="entry name" value="Cullin Repeats"/>
    <property type="match status" value="4"/>
</dbReference>
<sequence>MAHRADSFDTAWGVLSSALREIHTKNASNLSFEELYRNAYQLVLRKQGLELYDRVSNLEREWLSSEVREKVTALIAPSLLFDGEAANVLDQANERRVAGERFLLKLKQVWEDHQLCMGMITDVLMYMDRVLEMEQRLPSIYVMAMCLFRDCVLRSPIEEGSNITVAAVFEATVLFMVRLEREGMMIDRGLIRHCMYMLEGLYETEKEEEPSKLYLTSFEPSFLEASRLFYHAEGQRLLAATDASTFCKRVAERLREEEERCSSTLSPVTEPKIKAVIDEYLIRNNIKEVVTQPESGVKYMIDNDRFDDLATVYELVSRVNSKKTALIPAVQARAVELGNQINDAVKQFAQPATATAKSDQAKPDSKTKPEEKRPVNMQTAAAIKWVDDVLQLKAKFDTIWENSFGRDQAMESALSSSFKDFINSHTRSSEYLSLFFDENLKKGIKDKTEEEIDSLLAKGITLLLYLQDRDLFETYYKKHLSRRLLMKRSANMDVERQMISKMKEQVGTTFTQKLEAMFKDMTISGDLTSSYKEHISQHGDADPSRINLEISVLTSTMWPIEMIAGRDGTQPASCIFPQNVELLRQSFEQFYLGKHNGRKLSWQPGMGTADIRATFKRSNGRTYRYDLNVSTYAMVILLLFQDLPVDESLTFEEIQGKTNIPTNELTRNLQSLAVAPKTRILKKEPMSRDVKPTDKFFFNEGFQSQYTKIKVGVVSTGGNRVENQDERKETDQKMNEERSFGVDAAIVRIMKQRKKLAHSQLITEVITQLATRFTPDVHLIKKRIESLIEKEYLERVPDSDPPAYTYVS</sequence>
<dbReference type="SUPFAM" id="SSF74788">
    <property type="entry name" value="Cullin repeat-like"/>
    <property type="match status" value="1"/>
</dbReference>
<keyword evidence="2" id="KW-1017">Isopeptide bond</keyword>
<evidence type="ECO:0000256" key="3">
    <source>
        <dbReference type="ARBA" id="ARBA00022843"/>
    </source>
</evidence>
<comment type="similarity">
    <text evidence="1 4 5">Belongs to the cullin family.</text>
</comment>
<feature type="region of interest" description="Disordered" evidence="6">
    <location>
        <begin position="350"/>
        <end position="376"/>
    </location>
</feature>
<gene>
    <name evidence="8" type="ORF">AJ80_04091</name>
</gene>
<dbReference type="Pfam" id="PF26557">
    <property type="entry name" value="Cullin_AB"/>
    <property type="match status" value="1"/>
</dbReference>
<dbReference type="InterPro" id="IPR036317">
    <property type="entry name" value="Cullin_homology_sf"/>
</dbReference>
<dbReference type="FunFam" id="1.20.1310.10:FF:000002">
    <property type="entry name" value="cullin-3 isoform X1"/>
    <property type="match status" value="1"/>
</dbReference>
<dbReference type="InterPro" id="IPR036388">
    <property type="entry name" value="WH-like_DNA-bd_sf"/>
</dbReference>
<dbReference type="SMART" id="SM00884">
    <property type="entry name" value="Cullin_Nedd8"/>
    <property type="match status" value="1"/>
</dbReference>
<dbReference type="Gene3D" id="3.30.230.130">
    <property type="entry name" value="Cullin, Chain C, Domain 2"/>
    <property type="match status" value="1"/>
</dbReference>
<accession>A0A2B7YCG7</accession>
<dbReference type="Gene3D" id="1.10.10.10">
    <property type="entry name" value="Winged helix-like DNA-binding domain superfamily/Winged helix DNA-binding domain"/>
    <property type="match status" value="1"/>
</dbReference>
<feature type="domain" description="Cullin family profile" evidence="7">
    <location>
        <begin position="427"/>
        <end position="673"/>
    </location>
</feature>
<evidence type="ECO:0000259" key="7">
    <source>
        <dbReference type="PROSITE" id="PS50069"/>
    </source>
</evidence>
<evidence type="ECO:0000313" key="8">
    <source>
        <dbReference type="EMBL" id="PGH19226.1"/>
    </source>
</evidence>
<keyword evidence="3" id="KW-0832">Ubl conjugation</keyword>
<dbReference type="OrthoDB" id="27073at2759"/>
<dbReference type="FunFam" id="3.30.230.130:FF:000011">
    <property type="entry name" value="SCF ubiquitin ligase subunit CulC, putative"/>
    <property type="match status" value="1"/>
</dbReference>
<dbReference type="Pfam" id="PF00888">
    <property type="entry name" value="Cullin"/>
    <property type="match status" value="1"/>
</dbReference>
<dbReference type="GO" id="GO:0006511">
    <property type="term" value="P:ubiquitin-dependent protein catabolic process"/>
    <property type="evidence" value="ECO:0007669"/>
    <property type="project" value="InterPro"/>
</dbReference>
<dbReference type="SUPFAM" id="SSF75632">
    <property type="entry name" value="Cullin homology domain"/>
    <property type="match status" value="1"/>
</dbReference>
<keyword evidence="9" id="KW-1185">Reference proteome</keyword>
<dbReference type="PANTHER" id="PTHR11932">
    <property type="entry name" value="CULLIN"/>
    <property type="match status" value="1"/>
</dbReference>
<feature type="compositionally biased region" description="Basic and acidic residues" evidence="6">
    <location>
        <begin position="359"/>
        <end position="374"/>
    </location>
</feature>
<dbReference type="STRING" id="1447883.A0A2B7YCG7"/>
<dbReference type="FunFam" id="1.20.1310.10:FF:000001">
    <property type="entry name" value="Cullin 3"/>
    <property type="match status" value="1"/>
</dbReference>
<proteinExistence type="inferred from homology"/>
<dbReference type="Proteomes" id="UP000224634">
    <property type="component" value="Unassembled WGS sequence"/>
</dbReference>
<reference evidence="8 9" key="1">
    <citation type="submission" date="2017-10" db="EMBL/GenBank/DDBJ databases">
        <title>Comparative genomics in systemic dimorphic fungi from Ajellomycetaceae.</title>
        <authorList>
            <person name="Munoz J.F."/>
            <person name="Mcewen J.G."/>
            <person name="Clay O.K."/>
            <person name="Cuomo C.A."/>
        </authorList>
    </citation>
    <scope>NUCLEOTIDE SEQUENCE [LARGE SCALE GENOMIC DNA]</scope>
    <source>
        <strain evidence="8 9">UAMH7299</strain>
    </source>
</reference>
<evidence type="ECO:0000256" key="4">
    <source>
        <dbReference type="PROSITE-ProRule" id="PRU00330"/>
    </source>
</evidence>
<dbReference type="InterPro" id="IPR001373">
    <property type="entry name" value="Cullin_N"/>
</dbReference>
<dbReference type="FunFam" id="1.10.10.10:FF:000014">
    <property type="entry name" value="Cullin 1"/>
    <property type="match status" value="1"/>
</dbReference>
<evidence type="ECO:0000256" key="5">
    <source>
        <dbReference type="RuleBase" id="RU003829"/>
    </source>
</evidence>
<dbReference type="InterPro" id="IPR045093">
    <property type="entry name" value="Cullin"/>
</dbReference>
<dbReference type="FunFam" id="1.20.1310.10:FF:000036">
    <property type="entry name" value="SCF ubiquitin ligase subunit CulC, putative"/>
    <property type="match status" value="1"/>
</dbReference>
<dbReference type="InterPro" id="IPR016159">
    <property type="entry name" value="Cullin_repeat-like_dom_sf"/>
</dbReference>
<dbReference type="InterPro" id="IPR059120">
    <property type="entry name" value="Cullin-like_AB"/>
</dbReference>
<evidence type="ECO:0000256" key="1">
    <source>
        <dbReference type="ARBA" id="ARBA00006019"/>
    </source>
</evidence>
<dbReference type="GO" id="GO:0031625">
    <property type="term" value="F:ubiquitin protein ligase binding"/>
    <property type="evidence" value="ECO:0007669"/>
    <property type="project" value="InterPro"/>
</dbReference>
<evidence type="ECO:0000256" key="6">
    <source>
        <dbReference type="SAM" id="MobiDB-lite"/>
    </source>
</evidence>
<evidence type="ECO:0000256" key="2">
    <source>
        <dbReference type="ARBA" id="ARBA00022499"/>
    </source>
</evidence>
<evidence type="ECO:0000313" key="9">
    <source>
        <dbReference type="Proteomes" id="UP000224634"/>
    </source>
</evidence>
<organism evidence="8 9">
    <name type="scientific">Polytolypa hystricis (strain UAMH7299)</name>
    <dbReference type="NCBI Taxonomy" id="1447883"/>
    <lineage>
        <taxon>Eukaryota</taxon>
        <taxon>Fungi</taxon>
        <taxon>Dikarya</taxon>
        <taxon>Ascomycota</taxon>
        <taxon>Pezizomycotina</taxon>
        <taxon>Eurotiomycetes</taxon>
        <taxon>Eurotiomycetidae</taxon>
        <taxon>Onygenales</taxon>
        <taxon>Onygenales incertae sedis</taxon>
        <taxon>Polytolypa</taxon>
    </lineage>
</organism>
<dbReference type="InterPro" id="IPR019559">
    <property type="entry name" value="Cullin_neddylation_domain"/>
</dbReference>
<name>A0A2B7YCG7_POLH7</name>
<comment type="caution">
    <text evidence="8">The sequence shown here is derived from an EMBL/GenBank/DDBJ whole genome shotgun (WGS) entry which is preliminary data.</text>
</comment>
<dbReference type="SMART" id="SM00182">
    <property type="entry name" value="CULLIN"/>
    <property type="match status" value="1"/>
</dbReference>
<dbReference type="PROSITE" id="PS50069">
    <property type="entry name" value="CULLIN_2"/>
    <property type="match status" value="1"/>
</dbReference>